<comment type="caution">
    <text evidence="5">The sequence shown here is derived from an EMBL/GenBank/DDBJ whole genome shotgun (WGS) entry which is preliminary data.</text>
</comment>
<dbReference type="GO" id="GO:0006979">
    <property type="term" value="P:response to oxidative stress"/>
    <property type="evidence" value="ECO:0007669"/>
    <property type="project" value="InterPro"/>
</dbReference>
<dbReference type="PANTHER" id="PTHR11592:SF78">
    <property type="entry name" value="GLUTATHIONE PEROXIDASE"/>
    <property type="match status" value="1"/>
</dbReference>
<keyword evidence="3 4" id="KW-0560">Oxidoreductase</keyword>
<dbReference type="SUPFAM" id="SSF52833">
    <property type="entry name" value="Thioredoxin-like"/>
    <property type="match status" value="1"/>
</dbReference>
<dbReference type="CDD" id="cd00340">
    <property type="entry name" value="GSH_Peroxidase"/>
    <property type="match status" value="1"/>
</dbReference>
<name>A0A327X898_LARAB</name>
<gene>
    <name evidence="5" type="ORF">LX87_01267</name>
</gene>
<dbReference type="RefSeq" id="WP_111627280.1">
    <property type="nucleotide sequence ID" value="NZ_QLMC01000001.1"/>
</dbReference>
<dbReference type="AlphaFoldDB" id="A0A327X898"/>
<dbReference type="EMBL" id="QLMC01000001">
    <property type="protein sequence ID" value="RAK03145.1"/>
    <property type="molecule type" value="Genomic_DNA"/>
</dbReference>
<evidence type="ECO:0000256" key="3">
    <source>
        <dbReference type="ARBA" id="ARBA00023002"/>
    </source>
</evidence>
<dbReference type="PANTHER" id="PTHR11592">
    <property type="entry name" value="GLUTATHIONE PEROXIDASE"/>
    <property type="match status" value="1"/>
</dbReference>
<dbReference type="Pfam" id="PF00255">
    <property type="entry name" value="GSHPx"/>
    <property type="match status" value="1"/>
</dbReference>
<dbReference type="InterPro" id="IPR036249">
    <property type="entry name" value="Thioredoxin-like_sf"/>
</dbReference>
<organism evidence="5 6">
    <name type="scientific">Larkinella arboricola</name>
    <dbReference type="NCBI Taxonomy" id="643671"/>
    <lineage>
        <taxon>Bacteria</taxon>
        <taxon>Pseudomonadati</taxon>
        <taxon>Bacteroidota</taxon>
        <taxon>Cytophagia</taxon>
        <taxon>Cytophagales</taxon>
        <taxon>Spirosomataceae</taxon>
        <taxon>Larkinella</taxon>
    </lineage>
</organism>
<evidence type="ECO:0000256" key="1">
    <source>
        <dbReference type="ARBA" id="ARBA00006926"/>
    </source>
</evidence>
<evidence type="ECO:0000256" key="4">
    <source>
        <dbReference type="RuleBase" id="RU000499"/>
    </source>
</evidence>
<reference evidence="5 6" key="1">
    <citation type="submission" date="2018-06" db="EMBL/GenBank/DDBJ databases">
        <title>Genomic Encyclopedia of Archaeal and Bacterial Type Strains, Phase II (KMG-II): from individual species to whole genera.</title>
        <authorList>
            <person name="Goeker M."/>
        </authorList>
    </citation>
    <scope>NUCLEOTIDE SEQUENCE [LARGE SCALE GENOMIC DNA]</scope>
    <source>
        <strain evidence="5 6">DSM 21851</strain>
    </source>
</reference>
<dbReference type="Gene3D" id="3.40.30.10">
    <property type="entry name" value="Glutaredoxin"/>
    <property type="match status" value="1"/>
</dbReference>
<comment type="similarity">
    <text evidence="1 4">Belongs to the glutathione peroxidase family.</text>
</comment>
<proteinExistence type="inferred from homology"/>
<evidence type="ECO:0000256" key="2">
    <source>
        <dbReference type="ARBA" id="ARBA00022559"/>
    </source>
</evidence>
<sequence>MKKLLLVVTVGVVAVTLSSFMSVKTVINFLLSDKSEVAVRPASATAPAKSLYDFTVNSIEGKTVPLKQYRGKKVVILNTASKCGFTKQFADWEAFYKEHGDKVVVLGFPSNNFKSQDPGSNAEIAEFCKKNYGVSFPMFEKVDVIGESQAPLYKWLSDKSANGWNDKVPTWNFCKYVINEKGELTHFFASKVLPTDEEFKKAVGI</sequence>
<accession>A0A327X898</accession>
<dbReference type="OrthoDB" id="9789406at2"/>
<dbReference type="PROSITE" id="PS51355">
    <property type="entry name" value="GLUTATHIONE_PEROXID_3"/>
    <property type="match status" value="1"/>
</dbReference>
<keyword evidence="2 4" id="KW-0575">Peroxidase</keyword>
<evidence type="ECO:0000313" key="6">
    <source>
        <dbReference type="Proteomes" id="UP000248790"/>
    </source>
</evidence>
<dbReference type="InterPro" id="IPR000889">
    <property type="entry name" value="Glutathione_peroxidase"/>
</dbReference>
<dbReference type="Proteomes" id="UP000248790">
    <property type="component" value="Unassembled WGS sequence"/>
</dbReference>
<dbReference type="PRINTS" id="PR01011">
    <property type="entry name" value="GLUTPROXDASE"/>
</dbReference>
<protein>
    <recommendedName>
        <fullName evidence="4">Glutathione peroxidase</fullName>
    </recommendedName>
</protein>
<dbReference type="GO" id="GO:0004601">
    <property type="term" value="F:peroxidase activity"/>
    <property type="evidence" value="ECO:0007669"/>
    <property type="project" value="UniProtKB-KW"/>
</dbReference>
<dbReference type="PROSITE" id="PS00460">
    <property type="entry name" value="GLUTATHIONE_PEROXID_1"/>
    <property type="match status" value="1"/>
</dbReference>
<keyword evidence="6" id="KW-1185">Reference proteome</keyword>
<dbReference type="InterPro" id="IPR029759">
    <property type="entry name" value="GPX_AS"/>
</dbReference>
<evidence type="ECO:0000313" key="5">
    <source>
        <dbReference type="EMBL" id="RAK03145.1"/>
    </source>
</evidence>